<dbReference type="EMBL" id="CP076459">
    <property type="protein sequence ID" value="QWQ31496.1"/>
    <property type="molecule type" value="Genomic_DNA"/>
</dbReference>
<organism evidence="7 8">
    <name type="scientific">Candidatus Minimicrobia vallesae</name>
    <dbReference type="NCBI Taxonomy" id="2841264"/>
    <lineage>
        <taxon>Bacteria</taxon>
        <taxon>Candidatus Saccharimonadota</taxon>
        <taxon>Candidatus Saccharimonadota incertae sedis</taxon>
        <taxon>Candidatus Minimicrobia</taxon>
    </lineage>
</organism>
<dbReference type="GO" id="GO:1990481">
    <property type="term" value="P:mRNA pseudouridine synthesis"/>
    <property type="evidence" value="ECO:0007669"/>
    <property type="project" value="TreeGrafter"/>
</dbReference>
<dbReference type="GO" id="GO:0006400">
    <property type="term" value="P:tRNA modification"/>
    <property type="evidence" value="ECO:0007669"/>
    <property type="project" value="TreeGrafter"/>
</dbReference>
<evidence type="ECO:0000256" key="4">
    <source>
        <dbReference type="ARBA" id="ARBA00022694"/>
    </source>
</evidence>
<dbReference type="PANTHER" id="PTHR13767:SF2">
    <property type="entry name" value="PSEUDOURIDYLATE SYNTHASE TRUB1"/>
    <property type="match status" value="1"/>
</dbReference>
<proteinExistence type="inferred from homology"/>
<evidence type="ECO:0000259" key="6">
    <source>
        <dbReference type="Pfam" id="PF01509"/>
    </source>
</evidence>
<keyword evidence="8" id="KW-1185">Reference proteome</keyword>
<dbReference type="InterPro" id="IPR002501">
    <property type="entry name" value="PsdUridine_synth_N"/>
</dbReference>
<dbReference type="InterPro" id="IPR020103">
    <property type="entry name" value="PsdUridine_synth_cat_dom_sf"/>
</dbReference>
<evidence type="ECO:0000256" key="2">
    <source>
        <dbReference type="ARBA" id="ARBA00005642"/>
    </source>
</evidence>
<feature type="domain" description="Pseudouridine synthase II N-terminal" evidence="6">
    <location>
        <begin position="33"/>
        <end position="113"/>
    </location>
</feature>
<gene>
    <name evidence="7" type="ORF">KOY49_00415</name>
</gene>
<name>A0A8F1SB27_9BACT</name>
<keyword evidence="5" id="KW-0413">Isomerase</keyword>
<dbReference type="SUPFAM" id="SSF55120">
    <property type="entry name" value="Pseudouridine synthase"/>
    <property type="match status" value="1"/>
</dbReference>
<dbReference type="EC" id="5.4.99.25" evidence="3"/>
<comment type="catalytic activity">
    <reaction evidence="1">
        <text>uridine(55) in tRNA = pseudouridine(55) in tRNA</text>
        <dbReference type="Rhea" id="RHEA:42532"/>
        <dbReference type="Rhea" id="RHEA-COMP:10101"/>
        <dbReference type="Rhea" id="RHEA-COMP:10102"/>
        <dbReference type="ChEBI" id="CHEBI:65314"/>
        <dbReference type="ChEBI" id="CHEBI:65315"/>
        <dbReference type="EC" id="5.4.99.25"/>
    </reaction>
</comment>
<dbReference type="Pfam" id="PF01509">
    <property type="entry name" value="TruB_N"/>
    <property type="match status" value="1"/>
</dbReference>
<dbReference type="KEGG" id="mvl:KOY49_00415"/>
<evidence type="ECO:0000256" key="1">
    <source>
        <dbReference type="ARBA" id="ARBA00000385"/>
    </source>
</evidence>
<evidence type="ECO:0000313" key="8">
    <source>
        <dbReference type="Proteomes" id="UP000677117"/>
    </source>
</evidence>
<dbReference type="GO" id="GO:0003723">
    <property type="term" value="F:RNA binding"/>
    <property type="evidence" value="ECO:0007669"/>
    <property type="project" value="InterPro"/>
</dbReference>
<dbReference type="InterPro" id="IPR014780">
    <property type="entry name" value="tRNA_psdUridine_synth_TruB"/>
</dbReference>
<dbReference type="GO" id="GO:0160148">
    <property type="term" value="F:tRNA pseudouridine(55) synthase activity"/>
    <property type="evidence" value="ECO:0007669"/>
    <property type="project" value="UniProtKB-EC"/>
</dbReference>
<evidence type="ECO:0000256" key="3">
    <source>
        <dbReference type="ARBA" id="ARBA00012787"/>
    </source>
</evidence>
<sequence length="114" mass="12616">MDEVILIDKPQGMTSFGVVARLQRVLSNQAGKKVKVGHTGTLDPFATGLMIIVTEKKCRQAETFTKLDKWYEAEIILGKNSSTGDPEGEITDVSDYEPSLEEIQRVISQFVGKN</sequence>
<dbReference type="AlphaFoldDB" id="A0A8F1SB27"/>
<reference evidence="7" key="1">
    <citation type="submission" date="2021-06" db="EMBL/GenBank/DDBJ databases">
        <title>An adapted protocol for Saccharibacteria cultivation: two new species join this phylum of Candidate Phyla Radiations.</title>
        <authorList>
            <person name="Ibrahim A."/>
            <person name="Maatouk M."/>
            <person name="Raoult D."/>
            <person name="Bittar F."/>
        </authorList>
    </citation>
    <scope>NUCLEOTIDE SEQUENCE</scope>
    <source>
        <strain evidence="7">IHU2</strain>
    </source>
</reference>
<dbReference type="Proteomes" id="UP000677117">
    <property type="component" value="Chromosome"/>
</dbReference>
<dbReference type="PANTHER" id="PTHR13767">
    <property type="entry name" value="TRNA-PSEUDOURIDINE SYNTHASE"/>
    <property type="match status" value="1"/>
</dbReference>
<evidence type="ECO:0000256" key="5">
    <source>
        <dbReference type="ARBA" id="ARBA00023235"/>
    </source>
</evidence>
<dbReference type="Gene3D" id="3.30.2350.10">
    <property type="entry name" value="Pseudouridine synthase"/>
    <property type="match status" value="1"/>
</dbReference>
<protein>
    <recommendedName>
        <fullName evidence="3">tRNA pseudouridine(55) synthase</fullName>
        <ecNumber evidence="3">5.4.99.25</ecNumber>
    </recommendedName>
</protein>
<keyword evidence="4" id="KW-0819">tRNA processing</keyword>
<evidence type="ECO:0000313" key="7">
    <source>
        <dbReference type="EMBL" id="QWQ31496.1"/>
    </source>
</evidence>
<comment type="similarity">
    <text evidence="2">Belongs to the pseudouridine synthase TruB family. Type 1 subfamily.</text>
</comment>
<accession>A0A8F1SB27</accession>